<organism evidence="16 17">
    <name type="scientific">Canna indica</name>
    <name type="common">Indian-shot</name>
    <dbReference type="NCBI Taxonomy" id="4628"/>
    <lineage>
        <taxon>Eukaryota</taxon>
        <taxon>Viridiplantae</taxon>
        <taxon>Streptophyta</taxon>
        <taxon>Embryophyta</taxon>
        <taxon>Tracheophyta</taxon>
        <taxon>Spermatophyta</taxon>
        <taxon>Magnoliopsida</taxon>
        <taxon>Liliopsida</taxon>
        <taxon>Zingiberales</taxon>
        <taxon>Cannaceae</taxon>
        <taxon>Canna</taxon>
    </lineage>
</organism>
<evidence type="ECO:0000256" key="2">
    <source>
        <dbReference type="ARBA" id="ARBA00004167"/>
    </source>
</evidence>
<accession>A0AAQ3KG67</accession>
<evidence type="ECO:0000256" key="5">
    <source>
        <dbReference type="ARBA" id="ARBA00022679"/>
    </source>
</evidence>
<protein>
    <recommendedName>
        <fullName evidence="4">RING-type E3 ubiquitin transferase</fullName>
        <ecNumber evidence="4">2.3.2.27</ecNumber>
    </recommendedName>
</protein>
<keyword evidence="17" id="KW-1185">Reference proteome</keyword>
<gene>
    <name evidence="16" type="ORF">Cni_G17011</name>
</gene>
<evidence type="ECO:0000256" key="9">
    <source>
        <dbReference type="ARBA" id="ARBA00022786"/>
    </source>
</evidence>
<evidence type="ECO:0000313" key="16">
    <source>
        <dbReference type="EMBL" id="WOL08259.1"/>
    </source>
</evidence>
<evidence type="ECO:0000256" key="10">
    <source>
        <dbReference type="ARBA" id="ARBA00022833"/>
    </source>
</evidence>
<evidence type="ECO:0000256" key="1">
    <source>
        <dbReference type="ARBA" id="ARBA00000900"/>
    </source>
</evidence>
<dbReference type="EC" id="2.3.2.27" evidence="4"/>
<comment type="subcellular location">
    <subcellularLocation>
        <location evidence="2">Membrane</location>
        <topology evidence="2">Single-pass membrane protein</topology>
    </subcellularLocation>
</comment>
<feature type="transmembrane region" description="Helical" evidence="14">
    <location>
        <begin position="94"/>
        <end position="112"/>
    </location>
</feature>
<dbReference type="Pfam" id="PF13639">
    <property type="entry name" value="zf-RING_2"/>
    <property type="match status" value="1"/>
</dbReference>
<evidence type="ECO:0000256" key="6">
    <source>
        <dbReference type="ARBA" id="ARBA00022692"/>
    </source>
</evidence>
<dbReference type="GO" id="GO:0061630">
    <property type="term" value="F:ubiquitin protein ligase activity"/>
    <property type="evidence" value="ECO:0007669"/>
    <property type="project" value="UniProtKB-EC"/>
</dbReference>
<evidence type="ECO:0000313" key="17">
    <source>
        <dbReference type="Proteomes" id="UP001327560"/>
    </source>
</evidence>
<dbReference type="Gene3D" id="3.30.40.10">
    <property type="entry name" value="Zinc/RING finger domain, C3HC4 (zinc finger)"/>
    <property type="match status" value="1"/>
</dbReference>
<dbReference type="AlphaFoldDB" id="A0AAQ3KG67"/>
<dbReference type="EMBL" id="CP136894">
    <property type="protein sequence ID" value="WOL08259.1"/>
    <property type="molecule type" value="Genomic_DNA"/>
</dbReference>
<dbReference type="Proteomes" id="UP001327560">
    <property type="component" value="Chromosome 5"/>
</dbReference>
<keyword evidence="8 13" id="KW-0863">Zinc-finger</keyword>
<feature type="transmembrane region" description="Helical" evidence="14">
    <location>
        <begin position="42"/>
        <end position="61"/>
    </location>
</feature>
<evidence type="ECO:0000259" key="15">
    <source>
        <dbReference type="PROSITE" id="PS50089"/>
    </source>
</evidence>
<dbReference type="PROSITE" id="PS50089">
    <property type="entry name" value="ZF_RING_2"/>
    <property type="match status" value="1"/>
</dbReference>
<evidence type="ECO:0000256" key="3">
    <source>
        <dbReference type="ARBA" id="ARBA00004906"/>
    </source>
</evidence>
<sequence>MSNWKSALSFSPLFCHFTVLSLKYIYVLILSSDGRRQPPGSSHYYFVDILICLTISLGSIYKLKSFHNIYNEEILMATAADQTPCCDLNTTLELIGIFFCVFVVLLIIFLYIRYLLLWQLPAVGGPAPIERWRRPKTGLDPSAIADLPSFAFQQHGKAKCIVVECAVCLNAVEEGETVRLLPACEHMFHARCIDLWLLSKSTCPICRAETEPETIKVAVSSAMEVRSGETSAVEEEKMGSSSLFQGMWSERRRDGIEDLGSNV</sequence>
<keyword evidence="9" id="KW-0833">Ubl conjugation pathway</keyword>
<comment type="pathway">
    <text evidence="3">Protein modification; protein ubiquitination.</text>
</comment>
<dbReference type="InterPro" id="IPR001841">
    <property type="entry name" value="Znf_RING"/>
</dbReference>
<keyword evidence="7" id="KW-0479">Metal-binding</keyword>
<dbReference type="PANTHER" id="PTHR46539">
    <property type="entry name" value="E3 UBIQUITIN-PROTEIN LIGASE ATL42"/>
    <property type="match status" value="1"/>
</dbReference>
<evidence type="ECO:0000256" key="8">
    <source>
        <dbReference type="ARBA" id="ARBA00022771"/>
    </source>
</evidence>
<dbReference type="SMART" id="SM00184">
    <property type="entry name" value="RING"/>
    <property type="match status" value="1"/>
</dbReference>
<dbReference type="GO" id="GO:0008270">
    <property type="term" value="F:zinc ion binding"/>
    <property type="evidence" value="ECO:0007669"/>
    <property type="project" value="UniProtKB-KW"/>
</dbReference>
<dbReference type="CDD" id="cd16461">
    <property type="entry name" value="RING-H2_EL5-like"/>
    <property type="match status" value="1"/>
</dbReference>
<reference evidence="16 17" key="1">
    <citation type="submission" date="2023-10" db="EMBL/GenBank/DDBJ databases">
        <title>Chromosome-scale genome assembly provides insights into flower coloration mechanisms of Canna indica.</title>
        <authorList>
            <person name="Li C."/>
        </authorList>
    </citation>
    <scope>NUCLEOTIDE SEQUENCE [LARGE SCALE GENOMIC DNA]</scope>
    <source>
        <tissue evidence="16">Flower</tissue>
    </source>
</reference>
<dbReference type="PANTHER" id="PTHR46539:SF29">
    <property type="entry name" value="(WILD MALAYSIAN BANANA) HYPOTHETICAL PROTEIN"/>
    <property type="match status" value="1"/>
</dbReference>
<evidence type="ECO:0000256" key="12">
    <source>
        <dbReference type="ARBA" id="ARBA00023136"/>
    </source>
</evidence>
<keyword evidence="11 14" id="KW-1133">Transmembrane helix</keyword>
<proteinExistence type="predicted"/>
<evidence type="ECO:0000256" key="11">
    <source>
        <dbReference type="ARBA" id="ARBA00022989"/>
    </source>
</evidence>
<evidence type="ECO:0000256" key="4">
    <source>
        <dbReference type="ARBA" id="ARBA00012483"/>
    </source>
</evidence>
<feature type="domain" description="RING-type" evidence="15">
    <location>
        <begin position="165"/>
        <end position="207"/>
    </location>
</feature>
<name>A0AAQ3KG67_9LILI</name>
<evidence type="ECO:0000256" key="7">
    <source>
        <dbReference type="ARBA" id="ARBA00022723"/>
    </source>
</evidence>
<feature type="transmembrane region" description="Helical" evidence="14">
    <location>
        <begin position="6"/>
        <end position="30"/>
    </location>
</feature>
<comment type="catalytic activity">
    <reaction evidence="1">
        <text>S-ubiquitinyl-[E2 ubiquitin-conjugating enzyme]-L-cysteine + [acceptor protein]-L-lysine = [E2 ubiquitin-conjugating enzyme]-L-cysteine + N(6)-ubiquitinyl-[acceptor protein]-L-lysine.</text>
        <dbReference type="EC" id="2.3.2.27"/>
    </reaction>
</comment>
<keyword evidence="5" id="KW-0808">Transferase</keyword>
<keyword evidence="12 14" id="KW-0472">Membrane</keyword>
<keyword evidence="10" id="KW-0862">Zinc</keyword>
<evidence type="ECO:0000256" key="14">
    <source>
        <dbReference type="SAM" id="Phobius"/>
    </source>
</evidence>
<dbReference type="GO" id="GO:0016020">
    <property type="term" value="C:membrane"/>
    <property type="evidence" value="ECO:0007669"/>
    <property type="project" value="UniProtKB-SubCell"/>
</dbReference>
<evidence type="ECO:0000256" key="13">
    <source>
        <dbReference type="PROSITE-ProRule" id="PRU00175"/>
    </source>
</evidence>
<dbReference type="InterPro" id="IPR013083">
    <property type="entry name" value="Znf_RING/FYVE/PHD"/>
</dbReference>
<keyword evidence="6 14" id="KW-0812">Transmembrane</keyword>
<dbReference type="SUPFAM" id="SSF57850">
    <property type="entry name" value="RING/U-box"/>
    <property type="match status" value="1"/>
</dbReference>
<dbReference type="FunFam" id="3.30.40.10:FF:000187">
    <property type="entry name" value="E3 ubiquitin-protein ligase ATL6"/>
    <property type="match status" value="1"/>
</dbReference>